<dbReference type="GO" id="GO:0004655">
    <property type="term" value="F:porphobilinogen synthase activity"/>
    <property type="evidence" value="ECO:0007669"/>
    <property type="project" value="UniProtKB-EC"/>
</dbReference>
<keyword evidence="7" id="KW-0350">Heme biosynthesis</keyword>
<evidence type="ECO:0000256" key="17">
    <source>
        <dbReference type="RuleBase" id="RU004161"/>
    </source>
</evidence>
<feature type="binding site" evidence="15">
    <location>
        <position position="244"/>
    </location>
    <ligand>
        <name>Mg(2+)</name>
        <dbReference type="ChEBI" id="CHEBI:18420"/>
    </ligand>
</feature>
<dbReference type="PRINTS" id="PR00144">
    <property type="entry name" value="DALDHYDRTASE"/>
</dbReference>
<dbReference type="EC" id="4.2.1.24" evidence="5 16"/>
<dbReference type="AlphaFoldDB" id="A0A4R2M0U2"/>
<dbReference type="GO" id="GO:0008270">
    <property type="term" value="F:zinc ion binding"/>
    <property type="evidence" value="ECO:0007669"/>
    <property type="project" value="TreeGrafter"/>
</dbReference>
<evidence type="ECO:0000256" key="8">
    <source>
        <dbReference type="ARBA" id="ARBA00023239"/>
    </source>
</evidence>
<dbReference type="PIRSF" id="PIRSF001415">
    <property type="entry name" value="Porphbilin_synth"/>
    <property type="match status" value="1"/>
</dbReference>
<evidence type="ECO:0000256" key="2">
    <source>
        <dbReference type="ARBA" id="ARBA00004694"/>
    </source>
</evidence>
<feature type="binding site" evidence="13">
    <location>
        <position position="324"/>
    </location>
    <ligand>
        <name>5-aminolevulinate</name>
        <dbReference type="ChEBI" id="CHEBI:356416"/>
        <label>2</label>
    </ligand>
</feature>
<evidence type="ECO:0000256" key="7">
    <source>
        <dbReference type="ARBA" id="ARBA00023133"/>
    </source>
</evidence>
<feature type="binding site" evidence="13">
    <location>
        <position position="285"/>
    </location>
    <ligand>
        <name>5-aminolevulinate</name>
        <dbReference type="ChEBI" id="CHEBI:356416"/>
        <label>2</label>
    </ligand>
</feature>
<dbReference type="SMART" id="SM01004">
    <property type="entry name" value="ALAD"/>
    <property type="match status" value="1"/>
</dbReference>
<dbReference type="NCBIfam" id="NF006762">
    <property type="entry name" value="PRK09283.1"/>
    <property type="match status" value="1"/>
</dbReference>
<dbReference type="InterPro" id="IPR001731">
    <property type="entry name" value="ALAD"/>
</dbReference>
<feature type="binding site" evidence="13">
    <location>
        <position position="216"/>
    </location>
    <ligand>
        <name>5-aminolevulinate</name>
        <dbReference type="ChEBI" id="CHEBI:356416"/>
        <label>1</label>
    </ligand>
</feature>
<dbReference type="CDD" id="cd00384">
    <property type="entry name" value="ALAD_PBGS"/>
    <property type="match status" value="1"/>
</dbReference>
<feature type="binding site" evidence="14">
    <location>
        <position position="133"/>
    </location>
    <ligand>
        <name>Zn(2+)</name>
        <dbReference type="ChEBI" id="CHEBI:29105"/>
        <note>catalytic</note>
    </ligand>
</feature>
<evidence type="ECO:0000256" key="10">
    <source>
        <dbReference type="ARBA" id="ARBA00025628"/>
    </source>
</evidence>
<evidence type="ECO:0000256" key="4">
    <source>
        <dbReference type="ARBA" id="ARBA00011823"/>
    </source>
</evidence>
<proteinExistence type="inferred from homology"/>
<evidence type="ECO:0000256" key="13">
    <source>
        <dbReference type="PIRSR" id="PIRSR001415-2"/>
    </source>
</evidence>
<evidence type="ECO:0000256" key="11">
    <source>
        <dbReference type="ARBA" id="ARBA00047651"/>
    </source>
</evidence>
<accession>A0A4R2M0U2</accession>
<evidence type="ECO:0000313" key="18">
    <source>
        <dbReference type="EMBL" id="TCO86623.1"/>
    </source>
</evidence>
<feature type="binding site" evidence="14">
    <location>
        <position position="141"/>
    </location>
    <ligand>
        <name>Zn(2+)</name>
        <dbReference type="ChEBI" id="CHEBI:29105"/>
        <note>catalytic</note>
    </ligand>
</feature>
<dbReference type="GO" id="GO:0005829">
    <property type="term" value="C:cytosol"/>
    <property type="evidence" value="ECO:0007669"/>
    <property type="project" value="TreeGrafter"/>
</dbReference>
<evidence type="ECO:0000256" key="16">
    <source>
        <dbReference type="RuleBase" id="RU000515"/>
    </source>
</evidence>
<evidence type="ECO:0000256" key="14">
    <source>
        <dbReference type="PIRSR" id="PIRSR001415-3"/>
    </source>
</evidence>
<feature type="active site" description="Schiff-base intermediate with substrate" evidence="12">
    <location>
        <position position="206"/>
    </location>
</feature>
<dbReference type="Proteomes" id="UP000295711">
    <property type="component" value="Unassembled WGS sequence"/>
</dbReference>
<evidence type="ECO:0000256" key="6">
    <source>
        <dbReference type="ARBA" id="ARBA00020771"/>
    </source>
</evidence>
<dbReference type="PROSITE" id="PS00169">
    <property type="entry name" value="D_ALA_DEHYDRATASE"/>
    <property type="match status" value="1"/>
</dbReference>
<dbReference type="FunFam" id="3.20.20.70:FF:000019">
    <property type="entry name" value="Delta-aminolevulinic acid dehydratase"/>
    <property type="match status" value="1"/>
</dbReference>
<sequence length="335" mass="37674">MFMSAPGQGVKIMDMIRRPRRLRSSQAIRNMVHEYEVELSDLIYPVFVVEGTGVKEEILSMPGIYHYSLDTFRIHLEEIWNSGVRAIIFFGVPEHKDAMGSEAYNPEGIVQRAIRLTKEAYPEMICIADICLCEYTDHGHCGLIHDGKILNDETLEMLSKAALSCAAAGADMVAPSDMMDGRIGHMRRALDDKGFGDVLIMAYSIKYASAYYGPFREAAHSAPSFGDRKTYQMDWRNKKEALVEAELDVEEGADILMVKPGLAYLDILKTISDEFPLPVCTYSVSGEYSMMKAAALNGWIDEKRVVMETMTAMKRAGAKMIITYYALDIARWLKE</sequence>
<keyword evidence="9 16" id="KW-0627">Porphyrin biosynthesis</keyword>
<feature type="active site" description="Schiff-base intermediate with substrate" evidence="12">
    <location>
        <position position="259"/>
    </location>
</feature>
<feature type="binding site" evidence="14">
    <location>
        <position position="131"/>
    </location>
    <ligand>
        <name>Zn(2+)</name>
        <dbReference type="ChEBI" id="CHEBI:29105"/>
        <note>catalytic</note>
    </ligand>
</feature>
<feature type="binding site" evidence="13">
    <location>
        <position position="228"/>
    </location>
    <ligand>
        <name>5-aminolevulinate</name>
        <dbReference type="ChEBI" id="CHEBI:356416"/>
        <label>1</label>
    </ligand>
</feature>
<keyword evidence="19" id="KW-1185">Reference proteome</keyword>
<dbReference type="InterPro" id="IPR030656">
    <property type="entry name" value="ALAD_AS"/>
</dbReference>
<comment type="similarity">
    <text evidence="3 17">Belongs to the ALAD family.</text>
</comment>
<evidence type="ECO:0000313" key="19">
    <source>
        <dbReference type="Proteomes" id="UP000295711"/>
    </source>
</evidence>
<dbReference type="Gene3D" id="3.20.20.70">
    <property type="entry name" value="Aldolase class I"/>
    <property type="match status" value="1"/>
</dbReference>
<keyword evidence="14" id="KW-0479">Metal-binding</keyword>
<comment type="function">
    <text evidence="10">Catalyzes an early step in the biosynthesis of tetrapyrroles. Binds two molecules of 5-aminolevulinate per subunit, each at a distinct site, and catalyzes their condensation to form porphobilinogen.</text>
</comment>
<protein>
    <recommendedName>
        <fullName evidence="6 16">Delta-aminolevulinic acid dehydratase</fullName>
        <ecNumber evidence="5 16">4.2.1.24</ecNumber>
    </recommendedName>
</protein>
<dbReference type="PANTHER" id="PTHR11458:SF0">
    <property type="entry name" value="DELTA-AMINOLEVULINIC ACID DEHYDRATASE"/>
    <property type="match status" value="1"/>
</dbReference>
<evidence type="ECO:0000256" key="5">
    <source>
        <dbReference type="ARBA" id="ARBA00012053"/>
    </source>
</evidence>
<evidence type="ECO:0000256" key="15">
    <source>
        <dbReference type="PIRSR" id="PIRSR001415-5"/>
    </source>
</evidence>
<evidence type="ECO:0000256" key="12">
    <source>
        <dbReference type="PIRSR" id="PIRSR001415-1"/>
    </source>
</evidence>
<organism evidence="18 19">
    <name type="scientific">Frisingicoccus caecimuris</name>
    <dbReference type="NCBI Taxonomy" id="1796636"/>
    <lineage>
        <taxon>Bacteria</taxon>
        <taxon>Bacillati</taxon>
        <taxon>Bacillota</taxon>
        <taxon>Clostridia</taxon>
        <taxon>Lachnospirales</taxon>
        <taxon>Lachnospiraceae</taxon>
        <taxon>Frisingicoccus</taxon>
    </lineage>
</organism>
<name>A0A4R2M0U2_9FIRM</name>
<evidence type="ECO:0000256" key="3">
    <source>
        <dbReference type="ARBA" id="ARBA00008055"/>
    </source>
</evidence>
<dbReference type="UniPathway" id="UPA00251">
    <property type="reaction ID" value="UER00318"/>
</dbReference>
<comment type="subunit">
    <text evidence="4 16">Homooctamer.</text>
</comment>
<comment type="catalytic activity">
    <reaction evidence="11 16">
        <text>2 5-aminolevulinate = porphobilinogen + 2 H2O + H(+)</text>
        <dbReference type="Rhea" id="RHEA:24064"/>
        <dbReference type="ChEBI" id="CHEBI:15377"/>
        <dbReference type="ChEBI" id="CHEBI:15378"/>
        <dbReference type="ChEBI" id="CHEBI:58126"/>
        <dbReference type="ChEBI" id="CHEBI:356416"/>
        <dbReference type="EC" id="4.2.1.24"/>
    </reaction>
</comment>
<keyword evidence="15" id="KW-0460">Magnesium</keyword>
<evidence type="ECO:0000256" key="9">
    <source>
        <dbReference type="ARBA" id="ARBA00023244"/>
    </source>
</evidence>
<reference evidence="18 19" key="1">
    <citation type="submission" date="2019-03" db="EMBL/GenBank/DDBJ databases">
        <title>Genomic Encyclopedia of Type Strains, Phase IV (KMG-IV): sequencing the most valuable type-strain genomes for metagenomic binning, comparative biology and taxonomic classification.</title>
        <authorList>
            <person name="Goeker M."/>
        </authorList>
    </citation>
    <scope>NUCLEOTIDE SEQUENCE [LARGE SCALE GENOMIC DNA]</scope>
    <source>
        <strain evidence="18 19">DSM 28559</strain>
    </source>
</reference>
<dbReference type="GO" id="GO:0006782">
    <property type="term" value="P:protoporphyrinogen IX biosynthetic process"/>
    <property type="evidence" value="ECO:0007669"/>
    <property type="project" value="UniProtKB-UniPathway"/>
</dbReference>
<keyword evidence="8 16" id="KW-0456">Lyase</keyword>
<evidence type="ECO:0000256" key="1">
    <source>
        <dbReference type="ARBA" id="ARBA00001947"/>
    </source>
</evidence>
<dbReference type="Pfam" id="PF00490">
    <property type="entry name" value="ALAD"/>
    <property type="match status" value="1"/>
</dbReference>
<dbReference type="EMBL" id="SLXA01000001">
    <property type="protein sequence ID" value="TCO86623.1"/>
    <property type="molecule type" value="Genomic_DNA"/>
</dbReference>
<dbReference type="SUPFAM" id="SSF51569">
    <property type="entry name" value="Aldolase"/>
    <property type="match status" value="1"/>
</dbReference>
<gene>
    <name evidence="18" type="ORF">EV212_101416</name>
</gene>
<dbReference type="InterPro" id="IPR013785">
    <property type="entry name" value="Aldolase_TIM"/>
</dbReference>
<comment type="caution">
    <text evidence="18">The sequence shown here is derived from an EMBL/GenBank/DDBJ whole genome shotgun (WGS) entry which is preliminary data.</text>
</comment>
<comment type="pathway">
    <text evidence="2">Porphyrin-containing compound metabolism; protoporphyrin-IX biosynthesis; coproporphyrinogen-III from 5-aminolevulinate: step 1/4.</text>
</comment>
<keyword evidence="14" id="KW-0862">Zinc</keyword>
<comment type="cofactor">
    <cofactor evidence="1">
        <name>Zn(2+)</name>
        <dbReference type="ChEBI" id="CHEBI:29105"/>
    </cofactor>
</comment>
<dbReference type="PANTHER" id="PTHR11458">
    <property type="entry name" value="DELTA-AMINOLEVULINIC ACID DEHYDRATASE"/>
    <property type="match status" value="1"/>
</dbReference>